<proteinExistence type="predicted"/>
<gene>
    <name evidence="1" type="ORF">HHL09_21590</name>
</gene>
<evidence type="ECO:0000313" key="2">
    <source>
        <dbReference type="Proteomes" id="UP000501812"/>
    </source>
</evidence>
<dbReference type="KEGG" id="luo:HHL09_21590"/>
<evidence type="ECO:0000313" key="1">
    <source>
        <dbReference type="EMBL" id="QJE98263.1"/>
    </source>
</evidence>
<protein>
    <submittedName>
        <fullName evidence="1">Uncharacterized protein</fullName>
    </submittedName>
</protein>
<dbReference type="AlphaFoldDB" id="A0A858RQR1"/>
<dbReference type="RefSeq" id="WP_169456722.1">
    <property type="nucleotide sequence ID" value="NZ_CP051774.1"/>
</dbReference>
<organism evidence="1 2">
    <name type="scientific">Luteolibacter luteus</name>
    <dbReference type="NCBI Taxonomy" id="2728835"/>
    <lineage>
        <taxon>Bacteria</taxon>
        <taxon>Pseudomonadati</taxon>
        <taxon>Verrucomicrobiota</taxon>
        <taxon>Verrucomicrobiia</taxon>
        <taxon>Verrucomicrobiales</taxon>
        <taxon>Verrucomicrobiaceae</taxon>
        <taxon>Luteolibacter</taxon>
    </lineage>
</organism>
<sequence length="161" mass="18386">MLRTPPQLFEDYDAGLLTREQFHAAMAFHARTLIEEVVEANENPVAAWWEGLLAKKSASRLAARHGEKRVRAIFSALADIPDFLPAQWLWNAHHPDVPLFCFLRLRKEPVFRLLNIANNAGVVTVSIEYGSTDRKDATREEFVMKHKRQGGLEVTERRALP</sequence>
<reference evidence="1 2" key="1">
    <citation type="submission" date="2020-04" db="EMBL/GenBank/DDBJ databases">
        <title>Luteolibacter sp. G-1-1-1 isolated from soil.</title>
        <authorList>
            <person name="Dahal R.H."/>
        </authorList>
    </citation>
    <scope>NUCLEOTIDE SEQUENCE [LARGE SCALE GENOMIC DNA]</scope>
    <source>
        <strain evidence="1 2">G-1-1-1</strain>
    </source>
</reference>
<dbReference type="EMBL" id="CP051774">
    <property type="protein sequence ID" value="QJE98263.1"/>
    <property type="molecule type" value="Genomic_DNA"/>
</dbReference>
<dbReference type="Proteomes" id="UP000501812">
    <property type="component" value="Chromosome"/>
</dbReference>
<keyword evidence="2" id="KW-1185">Reference proteome</keyword>
<name>A0A858RQR1_9BACT</name>
<accession>A0A858RQR1</accession>